<reference evidence="9" key="1">
    <citation type="journal article" date="2019" name="PLoS Negl. Trop. Dis.">
        <title>Revisiting the worldwide diversity of Leptospira species in the environment.</title>
        <authorList>
            <person name="Vincent A.T."/>
            <person name="Schiettekatte O."/>
            <person name="Bourhy P."/>
            <person name="Veyrier F.J."/>
            <person name="Picardeau M."/>
        </authorList>
    </citation>
    <scope>NUCLEOTIDE SEQUENCE [LARGE SCALE GENOMIC DNA]</scope>
    <source>
        <strain evidence="9">SCS5</strain>
    </source>
</reference>
<dbReference type="OrthoDB" id="337094at2"/>
<comment type="similarity">
    <text evidence="2">Belongs to the ABC transporter superfamily.</text>
</comment>
<dbReference type="Gene3D" id="3.40.50.300">
    <property type="entry name" value="P-loop containing nucleotide triphosphate hydrolases"/>
    <property type="match status" value="1"/>
</dbReference>
<dbReference type="PROSITE" id="PS50893">
    <property type="entry name" value="ABC_TRANSPORTER_2"/>
    <property type="match status" value="1"/>
</dbReference>
<keyword evidence="6 9" id="KW-0067">ATP-binding</keyword>
<dbReference type="InterPro" id="IPR013563">
    <property type="entry name" value="Oligopep_ABC_C"/>
</dbReference>
<keyword evidence="3" id="KW-0813">Transport</keyword>
<dbReference type="InterPro" id="IPR027417">
    <property type="entry name" value="P-loop_NTPase"/>
</dbReference>
<organism evidence="9 10">
    <name type="scientific">Leptospira fluminis</name>
    <dbReference type="NCBI Taxonomy" id="2484979"/>
    <lineage>
        <taxon>Bacteria</taxon>
        <taxon>Pseudomonadati</taxon>
        <taxon>Spirochaetota</taxon>
        <taxon>Spirochaetia</taxon>
        <taxon>Leptospirales</taxon>
        <taxon>Leptospiraceae</taxon>
        <taxon>Leptospira</taxon>
    </lineage>
</organism>
<dbReference type="EMBL" id="RQEV01000003">
    <property type="protein sequence ID" value="TGK21045.1"/>
    <property type="molecule type" value="Genomic_DNA"/>
</dbReference>
<dbReference type="GO" id="GO:0016887">
    <property type="term" value="F:ATP hydrolysis activity"/>
    <property type="evidence" value="ECO:0007669"/>
    <property type="project" value="InterPro"/>
</dbReference>
<dbReference type="CDD" id="cd03257">
    <property type="entry name" value="ABC_NikE_OppD_transporters"/>
    <property type="match status" value="1"/>
</dbReference>
<evidence type="ECO:0000256" key="5">
    <source>
        <dbReference type="ARBA" id="ARBA00022741"/>
    </source>
</evidence>
<dbReference type="GO" id="GO:0015833">
    <property type="term" value="P:peptide transport"/>
    <property type="evidence" value="ECO:0007669"/>
    <property type="project" value="InterPro"/>
</dbReference>
<evidence type="ECO:0000256" key="6">
    <source>
        <dbReference type="ARBA" id="ARBA00022840"/>
    </source>
</evidence>
<name>A0A4R9GT91_9LEPT</name>
<evidence type="ECO:0000256" key="1">
    <source>
        <dbReference type="ARBA" id="ARBA00004417"/>
    </source>
</evidence>
<dbReference type="PANTHER" id="PTHR43297:SF2">
    <property type="entry name" value="DIPEPTIDE TRANSPORT ATP-BINDING PROTEIN DPPD"/>
    <property type="match status" value="1"/>
</dbReference>
<proteinExistence type="inferred from homology"/>
<sequence length="331" mass="36297">MSSEETILSVTDLSLELRTENGYVPLLQDLSFRMEKGKVLALVGESGCGKSVCSMALTKLLPKDLFRFTGGEVLFESRNLLTLASKELESIRGRNISYVFQEPFSSLDPLQKIGDQMTEGFLIHSMGSRKEGEEKAEYLLSSVGITDVKLRMNSYPHQLSGGILQRVSIAAALMCDPKLLIADEPTSALDVTVQAQLVELLLKLKDTFGLSVLFISHDFGLVSHIADRICVLYAGRIAEIGSTDSVIEMPSHPYTRDLLNSLPSRFAATGTFRTIEGRVPPPGSYPKGCHYQNRCSSAFDRCESSKPNLLVAGSPDHYSACYLLSNQGETE</sequence>
<dbReference type="GO" id="GO:0005524">
    <property type="term" value="F:ATP binding"/>
    <property type="evidence" value="ECO:0007669"/>
    <property type="project" value="UniProtKB-KW"/>
</dbReference>
<feature type="domain" description="ABC transporter" evidence="8">
    <location>
        <begin position="8"/>
        <end position="259"/>
    </location>
</feature>
<evidence type="ECO:0000259" key="8">
    <source>
        <dbReference type="PROSITE" id="PS50893"/>
    </source>
</evidence>
<keyword evidence="7" id="KW-0472">Membrane</keyword>
<keyword evidence="4" id="KW-1003">Cell membrane</keyword>
<dbReference type="Pfam" id="PF00005">
    <property type="entry name" value="ABC_tran"/>
    <property type="match status" value="1"/>
</dbReference>
<evidence type="ECO:0000256" key="4">
    <source>
        <dbReference type="ARBA" id="ARBA00022475"/>
    </source>
</evidence>
<dbReference type="InterPro" id="IPR003593">
    <property type="entry name" value="AAA+_ATPase"/>
</dbReference>
<accession>A0A4R9GT91</accession>
<comment type="caution">
    <text evidence="9">The sequence shown here is derived from an EMBL/GenBank/DDBJ whole genome shotgun (WGS) entry which is preliminary data.</text>
</comment>
<dbReference type="RefSeq" id="WP_135812338.1">
    <property type="nucleotide sequence ID" value="NZ_RQEV01000003.1"/>
</dbReference>
<protein>
    <submittedName>
        <fullName evidence="9">ABC transporter ATP-binding protein</fullName>
    </submittedName>
</protein>
<dbReference type="AlphaFoldDB" id="A0A4R9GT91"/>
<comment type="subcellular location">
    <subcellularLocation>
        <location evidence="1">Cell inner membrane</location>
        <topology evidence="1">Peripheral membrane protein</topology>
    </subcellularLocation>
</comment>
<dbReference type="SUPFAM" id="SSF52540">
    <property type="entry name" value="P-loop containing nucleoside triphosphate hydrolases"/>
    <property type="match status" value="1"/>
</dbReference>
<dbReference type="Pfam" id="PF08352">
    <property type="entry name" value="oligo_HPY"/>
    <property type="match status" value="1"/>
</dbReference>
<dbReference type="SMART" id="SM00382">
    <property type="entry name" value="AAA"/>
    <property type="match status" value="1"/>
</dbReference>
<keyword evidence="5" id="KW-0547">Nucleotide-binding</keyword>
<dbReference type="InterPro" id="IPR050388">
    <property type="entry name" value="ABC_Ni/Peptide_Import"/>
</dbReference>
<dbReference type="PANTHER" id="PTHR43297">
    <property type="entry name" value="OLIGOPEPTIDE TRANSPORT ATP-BINDING PROTEIN APPD"/>
    <property type="match status" value="1"/>
</dbReference>
<keyword evidence="10" id="KW-1185">Reference proteome</keyword>
<dbReference type="Proteomes" id="UP000297855">
    <property type="component" value="Unassembled WGS sequence"/>
</dbReference>
<evidence type="ECO:0000256" key="2">
    <source>
        <dbReference type="ARBA" id="ARBA00005417"/>
    </source>
</evidence>
<dbReference type="NCBIfam" id="TIGR01727">
    <property type="entry name" value="oligo_HPY"/>
    <property type="match status" value="1"/>
</dbReference>
<evidence type="ECO:0000256" key="7">
    <source>
        <dbReference type="ARBA" id="ARBA00023136"/>
    </source>
</evidence>
<dbReference type="InterPro" id="IPR003439">
    <property type="entry name" value="ABC_transporter-like_ATP-bd"/>
</dbReference>
<dbReference type="FunFam" id="3.40.50.300:FF:000016">
    <property type="entry name" value="Oligopeptide ABC transporter ATP-binding component"/>
    <property type="match status" value="1"/>
</dbReference>
<dbReference type="GO" id="GO:0005886">
    <property type="term" value="C:plasma membrane"/>
    <property type="evidence" value="ECO:0007669"/>
    <property type="project" value="UniProtKB-SubCell"/>
</dbReference>
<evidence type="ECO:0000256" key="3">
    <source>
        <dbReference type="ARBA" id="ARBA00022448"/>
    </source>
</evidence>
<evidence type="ECO:0000313" key="9">
    <source>
        <dbReference type="EMBL" id="TGK21045.1"/>
    </source>
</evidence>
<evidence type="ECO:0000313" key="10">
    <source>
        <dbReference type="Proteomes" id="UP000297855"/>
    </source>
</evidence>
<gene>
    <name evidence="9" type="ORF">EHO61_04095</name>
</gene>